<dbReference type="EMBL" id="CAMXCT010000014">
    <property type="protein sequence ID" value="CAI3972479.1"/>
    <property type="molecule type" value="Genomic_DNA"/>
</dbReference>
<reference evidence="3" key="2">
    <citation type="submission" date="2024-04" db="EMBL/GenBank/DDBJ databases">
        <authorList>
            <person name="Chen Y."/>
            <person name="Shah S."/>
            <person name="Dougan E. K."/>
            <person name="Thang M."/>
            <person name="Chan C."/>
        </authorList>
    </citation>
    <scope>NUCLEOTIDE SEQUENCE [LARGE SCALE GENOMIC DNA]</scope>
</reference>
<accession>A0A9P1BFQ7</accession>
<dbReference type="Proteomes" id="UP001152797">
    <property type="component" value="Unassembled WGS sequence"/>
</dbReference>
<sequence length="248" mass="27347">MGLQPQQEPMQNAKKDGSHGYIDKGDLLLLWKSKAPTVDGSQSAGSTSGSSPRTEDEELAWNPLGLDAEEFQLVREEQGDSDSELVWNPLGLKGPKRQEKESPLMTKPPGLEDVEGSDYPSLWSRSTTAGTVDSYEPDPIADEVLASEIATVLHMMQTGKCSPPWLGQTQRKSRTRVPEVRGSPFWPAPGAYLPFAPGQAHFCPWCGSARMIFHKFCPLCGVSYPDVDMQLEPSLEKQFIQYAFGTQM</sequence>
<comment type="caution">
    <text evidence="2">The sequence shown here is derived from an EMBL/GenBank/DDBJ whole genome shotgun (WGS) entry which is preliminary data.</text>
</comment>
<evidence type="ECO:0000313" key="3">
    <source>
        <dbReference type="EMBL" id="CAL1125854.1"/>
    </source>
</evidence>
<protein>
    <submittedName>
        <fullName evidence="2">Uncharacterized protein</fullName>
    </submittedName>
</protein>
<name>A0A9P1BFQ7_9DINO</name>
<feature type="compositionally biased region" description="Low complexity" evidence="1">
    <location>
        <begin position="40"/>
        <end position="51"/>
    </location>
</feature>
<feature type="region of interest" description="Disordered" evidence="1">
    <location>
        <begin position="33"/>
        <end position="122"/>
    </location>
</feature>
<feature type="compositionally biased region" description="Polar residues" evidence="1">
    <location>
        <begin position="1"/>
        <end position="10"/>
    </location>
</feature>
<reference evidence="2" key="1">
    <citation type="submission" date="2022-10" db="EMBL/GenBank/DDBJ databases">
        <authorList>
            <person name="Chen Y."/>
            <person name="Dougan E. K."/>
            <person name="Chan C."/>
            <person name="Rhodes N."/>
            <person name="Thang M."/>
        </authorList>
    </citation>
    <scope>NUCLEOTIDE SEQUENCE</scope>
</reference>
<dbReference type="OrthoDB" id="420940at2759"/>
<proteinExistence type="predicted"/>
<evidence type="ECO:0000313" key="4">
    <source>
        <dbReference type="Proteomes" id="UP001152797"/>
    </source>
</evidence>
<evidence type="ECO:0000256" key="1">
    <source>
        <dbReference type="SAM" id="MobiDB-lite"/>
    </source>
</evidence>
<dbReference type="AlphaFoldDB" id="A0A9P1BFQ7"/>
<gene>
    <name evidence="2" type="ORF">C1SCF055_LOCUS1061</name>
</gene>
<evidence type="ECO:0000313" key="2">
    <source>
        <dbReference type="EMBL" id="CAI3972479.1"/>
    </source>
</evidence>
<dbReference type="EMBL" id="CAMXCT020000014">
    <property type="protein sequence ID" value="CAL1125854.1"/>
    <property type="molecule type" value="Genomic_DNA"/>
</dbReference>
<keyword evidence="4" id="KW-1185">Reference proteome</keyword>
<feature type="region of interest" description="Disordered" evidence="1">
    <location>
        <begin position="1"/>
        <end position="21"/>
    </location>
</feature>
<organism evidence="2">
    <name type="scientific">Cladocopium goreaui</name>
    <dbReference type="NCBI Taxonomy" id="2562237"/>
    <lineage>
        <taxon>Eukaryota</taxon>
        <taxon>Sar</taxon>
        <taxon>Alveolata</taxon>
        <taxon>Dinophyceae</taxon>
        <taxon>Suessiales</taxon>
        <taxon>Symbiodiniaceae</taxon>
        <taxon>Cladocopium</taxon>
    </lineage>
</organism>
<dbReference type="EMBL" id="CAMXCT030000014">
    <property type="protein sequence ID" value="CAL4759791.1"/>
    <property type="molecule type" value="Genomic_DNA"/>
</dbReference>